<feature type="transmembrane region" description="Helical" evidence="6">
    <location>
        <begin position="74"/>
        <end position="95"/>
    </location>
</feature>
<name>A0A318ZCE0_9EURO</name>
<feature type="transmembrane region" description="Helical" evidence="6">
    <location>
        <begin position="173"/>
        <end position="193"/>
    </location>
</feature>
<dbReference type="STRING" id="1450539.A0A318ZCE0"/>
<keyword evidence="8" id="KW-1185">Reference proteome</keyword>
<dbReference type="InterPro" id="IPR039020">
    <property type="entry name" value="PaxB-like"/>
</dbReference>
<feature type="transmembrane region" description="Helical" evidence="6">
    <location>
        <begin position="205"/>
        <end position="227"/>
    </location>
</feature>
<comment type="similarity">
    <text evidence="2">Belongs to the paxB family.</text>
</comment>
<evidence type="ECO:0000256" key="5">
    <source>
        <dbReference type="ARBA" id="ARBA00023136"/>
    </source>
</evidence>
<dbReference type="PANTHER" id="PTHR42038">
    <property type="match status" value="1"/>
</dbReference>
<evidence type="ECO:0000256" key="1">
    <source>
        <dbReference type="ARBA" id="ARBA00004141"/>
    </source>
</evidence>
<dbReference type="GeneID" id="37079780"/>
<evidence type="ECO:0000256" key="3">
    <source>
        <dbReference type="ARBA" id="ARBA00022692"/>
    </source>
</evidence>
<reference evidence="7 8" key="1">
    <citation type="submission" date="2016-12" db="EMBL/GenBank/DDBJ databases">
        <title>The genomes of Aspergillus section Nigri reveals drivers in fungal speciation.</title>
        <authorList>
            <consortium name="DOE Joint Genome Institute"/>
            <person name="Vesth T.C."/>
            <person name="Nybo J."/>
            <person name="Theobald S."/>
            <person name="Brandl J."/>
            <person name="Frisvad J.C."/>
            <person name="Nielsen K.F."/>
            <person name="Lyhne E.K."/>
            <person name="Kogle M.E."/>
            <person name="Kuo A."/>
            <person name="Riley R."/>
            <person name="Clum A."/>
            <person name="Nolan M."/>
            <person name="Lipzen A."/>
            <person name="Salamov A."/>
            <person name="Henrissat B."/>
            <person name="Wiebenga A."/>
            <person name="De Vries R.P."/>
            <person name="Grigoriev I.V."/>
            <person name="Mortensen U.H."/>
            <person name="Andersen M.R."/>
            <person name="Baker S.E."/>
        </authorList>
    </citation>
    <scope>NUCLEOTIDE SEQUENCE [LARGE SCALE GENOMIC DNA]</scope>
    <source>
        <strain evidence="7 8">JOP 1030-1</strain>
    </source>
</reference>
<dbReference type="Pfam" id="PF25129">
    <property type="entry name" value="Pyr4-TMTC"/>
    <property type="match status" value="1"/>
</dbReference>
<comment type="subcellular location">
    <subcellularLocation>
        <location evidence="1">Membrane</location>
        <topology evidence="1">Multi-pass membrane protein</topology>
    </subcellularLocation>
</comment>
<dbReference type="OrthoDB" id="5294024at2759"/>
<sequence length="243" mass="27652">MDGFNHLEVPAEYEELKWLDTLFVAGMGIGWLAYYLNATYTSFTDQTYCMTVAGLTINFAWETVYCLVYPAKGMIERTICFLGLLLDIAVIYGAIRNGRNEWRHSPLVMNNLVLSFTVMTLFWVSGHLALAAQLGPGQAYSWGAVVCQMFISVGDVFLLLTRGSTRGASYTKWLSRFLGSISTLGFASIRYVYWPRAFAWLNCPLMLWAVAVFFLSELLYGFCFFLIRRQEEASRLEEKRKCG</sequence>
<dbReference type="GO" id="GO:0016829">
    <property type="term" value="F:lyase activity"/>
    <property type="evidence" value="ECO:0007669"/>
    <property type="project" value="InterPro"/>
</dbReference>
<proteinExistence type="inferred from homology"/>
<evidence type="ECO:0000256" key="4">
    <source>
        <dbReference type="ARBA" id="ARBA00022989"/>
    </source>
</evidence>
<feature type="transmembrane region" description="Helical" evidence="6">
    <location>
        <begin position="142"/>
        <end position="161"/>
    </location>
</feature>
<dbReference type="GO" id="GO:0016020">
    <property type="term" value="C:membrane"/>
    <property type="evidence" value="ECO:0007669"/>
    <property type="project" value="UniProtKB-SubCell"/>
</dbReference>
<evidence type="ECO:0000313" key="8">
    <source>
        <dbReference type="Proteomes" id="UP000248349"/>
    </source>
</evidence>
<feature type="transmembrane region" description="Helical" evidence="6">
    <location>
        <begin position="18"/>
        <end position="36"/>
    </location>
</feature>
<evidence type="ECO:0008006" key="9">
    <source>
        <dbReference type="Google" id="ProtNLM"/>
    </source>
</evidence>
<evidence type="ECO:0000256" key="2">
    <source>
        <dbReference type="ARBA" id="ARBA00006757"/>
    </source>
</evidence>
<protein>
    <recommendedName>
        <fullName evidence="9">Integral membrane protein</fullName>
    </recommendedName>
</protein>
<keyword evidence="4 6" id="KW-1133">Transmembrane helix</keyword>
<accession>A0A318ZCE0</accession>
<evidence type="ECO:0000313" key="7">
    <source>
        <dbReference type="EMBL" id="PYH45065.1"/>
    </source>
</evidence>
<organism evidence="7 8">
    <name type="scientific">Aspergillus saccharolyticus JOP 1030-1</name>
    <dbReference type="NCBI Taxonomy" id="1450539"/>
    <lineage>
        <taxon>Eukaryota</taxon>
        <taxon>Fungi</taxon>
        <taxon>Dikarya</taxon>
        <taxon>Ascomycota</taxon>
        <taxon>Pezizomycotina</taxon>
        <taxon>Eurotiomycetes</taxon>
        <taxon>Eurotiomycetidae</taxon>
        <taxon>Eurotiales</taxon>
        <taxon>Aspergillaceae</taxon>
        <taxon>Aspergillus</taxon>
        <taxon>Aspergillus subgen. Circumdati</taxon>
    </lineage>
</organism>
<dbReference type="EMBL" id="KZ821233">
    <property type="protein sequence ID" value="PYH45065.1"/>
    <property type="molecule type" value="Genomic_DNA"/>
</dbReference>
<evidence type="ECO:0000256" key="6">
    <source>
        <dbReference type="SAM" id="Phobius"/>
    </source>
</evidence>
<dbReference type="Proteomes" id="UP000248349">
    <property type="component" value="Unassembled WGS sequence"/>
</dbReference>
<feature type="transmembrane region" description="Helical" evidence="6">
    <location>
        <begin position="48"/>
        <end position="68"/>
    </location>
</feature>
<feature type="transmembrane region" description="Helical" evidence="6">
    <location>
        <begin position="107"/>
        <end position="130"/>
    </location>
</feature>
<keyword evidence="5 6" id="KW-0472">Membrane</keyword>
<dbReference type="RefSeq" id="XP_025431047.1">
    <property type="nucleotide sequence ID" value="XM_025578551.1"/>
</dbReference>
<dbReference type="PANTHER" id="PTHR42038:SF2">
    <property type="entry name" value="TERPENE CYCLASE AUSL"/>
    <property type="match status" value="1"/>
</dbReference>
<keyword evidence="3 6" id="KW-0812">Transmembrane</keyword>
<gene>
    <name evidence="7" type="ORF">BP01DRAFT_399035</name>
</gene>
<dbReference type="AlphaFoldDB" id="A0A318ZCE0"/>